<reference evidence="3 4" key="1">
    <citation type="journal article" date="2006" name="Science">
        <title>Phytophthora genome sequences uncover evolutionary origins and mechanisms of pathogenesis.</title>
        <authorList>
            <person name="Tyler B.M."/>
            <person name="Tripathy S."/>
            <person name="Zhang X."/>
            <person name="Dehal P."/>
            <person name="Jiang R.H."/>
            <person name="Aerts A."/>
            <person name="Arredondo F.D."/>
            <person name="Baxter L."/>
            <person name="Bensasson D."/>
            <person name="Beynon J.L."/>
            <person name="Chapman J."/>
            <person name="Damasceno C.M."/>
            <person name="Dorrance A.E."/>
            <person name="Dou D."/>
            <person name="Dickerman A.W."/>
            <person name="Dubchak I.L."/>
            <person name="Garbelotto M."/>
            <person name="Gijzen M."/>
            <person name="Gordon S.G."/>
            <person name="Govers F."/>
            <person name="Grunwald N.J."/>
            <person name="Huang W."/>
            <person name="Ivors K.L."/>
            <person name="Jones R.W."/>
            <person name="Kamoun S."/>
            <person name="Krampis K."/>
            <person name="Lamour K.H."/>
            <person name="Lee M.K."/>
            <person name="McDonald W.H."/>
            <person name="Medina M."/>
            <person name="Meijer H.J."/>
            <person name="Nordberg E.K."/>
            <person name="Maclean D.J."/>
            <person name="Ospina-Giraldo M.D."/>
            <person name="Morris P.F."/>
            <person name="Phuntumart V."/>
            <person name="Putnam N.H."/>
            <person name="Rash S."/>
            <person name="Rose J.K."/>
            <person name="Sakihama Y."/>
            <person name="Salamov A.A."/>
            <person name="Savidor A."/>
            <person name="Scheuring C.F."/>
            <person name="Smith B.M."/>
            <person name="Sobral B.W."/>
            <person name="Terry A."/>
            <person name="Torto-Alalibo T.A."/>
            <person name="Win J."/>
            <person name="Xu Z."/>
            <person name="Zhang H."/>
            <person name="Grigoriev I.V."/>
            <person name="Rokhsar D.S."/>
            <person name="Boore J.L."/>
        </authorList>
    </citation>
    <scope>NUCLEOTIDE SEQUENCE [LARGE SCALE GENOMIC DNA]</scope>
    <source>
        <strain evidence="3 4">P6497</strain>
    </source>
</reference>
<dbReference type="Gene3D" id="2.20.70.10">
    <property type="match status" value="1"/>
</dbReference>
<keyword evidence="4" id="KW-1185">Reference proteome</keyword>
<dbReference type="PROSITE" id="PS50020">
    <property type="entry name" value="WW_DOMAIN_2"/>
    <property type="match status" value="1"/>
</dbReference>
<feature type="compositionally biased region" description="Basic and acidic residues" evidence="1">
    <location>
        <begin position="440"/>
        <end position="465"/>
    </location>
</feature>
<feature type="region of interest" description="Disordered" evidence="1">
    <location>
        <begin position="1"/>
        <end position="131"/>
    </location>
</feature>
<dbReference type="EMBL" id="JH159159">
    <property type="protein sequence ID" value="EGZ09889.1"/>
    <property type="molecule type" value="Genomic_DNA"/>
</dbReference>
<evidence type="ECO:0000313" key="3">
    <source>
        <dbReference type="EMBL" id="EGZ09889.1"/>
    </source>
</evidence>
<feature type="compositionally biased region" description="Basic and acidic residues" evidence="1">
    <location>
        <begin position="336"/>
        <end position="352"/>
    </location>
</feature>
<dbReference type="InterPro" id="IPR036020">
    <property type="entry name" value="WW_dom_sf"/>
</dbReference>
<dbReference type="GeneID" id="20642535"/>
<dbReference type="PROSITE" id="PS01159">
    <property type="entry name" value="WW_DOMAIN_1"/>
    <property type="match status" value="1"/>
</dbReference>
<feature type="region of interest" description="Disordered" evidence="1">
    <location>
        <begin position="737"/>
        <end position="790"/>
    </location>
</feature>
<feature type="compositionally biased region" description="Low complexity" evidence="1">
    <location>
        <begin position="1"/>
        <end position="10"/>
    </location>
</feature>
<feature type="region of interest" description="Disordered" evidence="1">
    <location>
        <begin position="144"/>
        <end position="177"/>
    </location>
</feature>
<evidence type="ECO:0000259" key="2">
    <source>
        <dbReference type="PROSITE" id="PS50020"/>
    </source>
</evidence>
<feature type="compositionally biased region" description="Basic and acidic residues" evidence="1">
    <location>
        <begin position="527"/>
        <end position="541"/>
    </location>
</feature>
<feature type="compositionally biased region" description="Basic and acidic residues" evidence="1">
    <location>
        <begin position="19"/>
        <end position="33"/>
    </location>
</feature>
<dbReference type="InterPro" id="IPR001202">
    <property type="entry name" value="WW_dom"/>
</dbReference>
<dbReference type="InParanoid" id="G5A2J9"/>
<feature type="compositionally biased region" description="Basic and acidic residues" evidence="1">
    <location>
        <begin position="269"/>
        <end position="327"/>
    </location>
</feature>
<feature type="compositionally biased region" description="Polar residues" evidence="1">
    <location>
        <begin position="362"/>
        <end position="376"/>
    </location>
</feature>
<dbReference type="OMA" id="LQANGMC"/>
<feature type="region of interest" description="Disordered" evidence="1">
    <location>
        <begin position="228"/>
        <end position="506"/>
    </location>
</feature>
<proteinExistence type="predicted"/>
<dbReference type="SUPFAM" id="SSF51045">
    <property type="entry name" value="WW domain"/>
    <property type="match status" value="1"/>
</dbReference>
<feature type="compositionally biased region" description="Basic and acidic residues" evidence="1">
    <location>
        <begin position="92"/>
        <end position="104"/>
    </location>
</feature>
<accession>G5A2J9</accession>
<dbReference type="AlphaFoldDB" id="G5A2J9"/>
<dbReference type="RefSeq" id="XP_009534750.1">
    <property type="nucleotide sequence ID" value="XM_009536455.1"/>
</dbReference>
<gene>
    <name evidence="3" type="ORF">PHYSODRAFT_305260</name>
</gene>
<feature type="compositionally biased region" description="Polar residues" evidence="1">
    <location>
        <begin position="397"/>
        <end position="412"/>
    </location>
</feature>
<dbReference type="Proteomes" id="UP000002640">
    <property type="component" value="Unassembled WGS sequence"/>
</dbReference>
<feature type="compositionally biased region" description="Low complexity" evidence="1">
    <location>
        <begin position="749"/>
        <end position="760"/>
    </location>
</feature>
<feature type="compositionally biased region" description="Polar residues" evidence="1">
    <location>
        <begin position="542"/>
        <end position="552"/>
    </location>
</feature>
<feature type="compositionally biased region" description="Basic and acidic residues" evidence="1">
    <location>
        <begin position="737"/>
        <end position="746"/>
    </location>
</feature>
<feature type="compositionally biased region" description="Basic and acidic residues" evidence="1">
    <location>
        <begin position="415"/>
        <end position="425"/>
    </location>
</feature>
<feature type="region of interest" description="Disordered" evidence="1">
    <location>
        <begin position="526"/>
        <end position="563"/>
    </location>
</feature>
<feature type="compositionally biased region" description="Basic and acidic residues" evidence="1">
    <location>
        <begin position="237"/>
        <end position="262"/>
    </location>
</feature>
<organism evidence="3 4">
    <name type="scientific">Phytophthora sojae (strain P6497)</name>
    <name type="common">Soybean stem and root rot agent</name>
    <name type="synonym">Phytophthora megasperma f. sp. glycines</name>
    <dbReference type="NCBI Taxonomy" id="1094619"/>
    <lineage>
        <taxon>Eukaryota</taxon>
        <taxon>Sar</taxon>
        <taxon>Stramenopiles</taxon>
        <taxon>Oomycota</taxon>
        <taxon>Peronosporomycetes</taxon>
        <taxon>Peronosporales</taxon>
        <taxon>Peronosporaceae</taxon>
        <taxon>Phytophthora</taxon>
    </lineage>
</organism>
<sequence>MRTEADASAARIKKKKRSSERSKRHDRPAEKDATAGGEWKQFTSPDGHPYYYNAVTKESRWELPTETEEQPPAHSKHRRSKGSNKQIVLEQEAPHTEAPADNKPKKEKKKRPESRRSATDEVPAVRKSKNAMFQKLQASLEGRLNVPMMGRPPPMLNIRQEGEGEYAGGAAEENKTPSLEEQYEAETAGMSAAERLRFLRKKRQENMMAKRESITGDDFMAEVANNMKKKGATLNSKKKEKDSGDKVMSWKEQELAEEERKRQQMQAEMEAKEQEAARKEREEQAAKERELRREQERAEQAALEERREQERRQRQEDENRQRLEKDEKKKKKKEEKKKALDGMDKQGSEHDTGAASEKGATEQDTVATTGNGSTGAQDEEVSEASSPERVKHRSRSRSWGSKYGSSIRSLQYENAKAEDSAKDELSLIEGEVTSDPSQDENQRAREERRVRKQREKELAALKRTEPATSESQRRKSVSSAGDLTEDSSIRTSSSAEAEEEARQIEKQLRRERRRVAKLEAALAAHLGGDHHERSQDGHSEQHATNNNGSVSGSAPAGAYPQNPPLSGGMYPPYPYMMMPPPPPPPSTPYGYYYPYMQPPPMMPAPMYPPSMVGVPPGYQLVPQTPLPSSDGMAMPSAMVPYSAESTMEGAYGMPFGSMYGQQSAPELSKCDCCQGIGVGLVEKNGVCAHCNRLRLAFIVDSAQMRQRCSVCGGWGFQLLQANGMCEHCTRQTAQKSTEKLMAETRRRSSVSAPRAPLPVSQNSTGNPPKNNGIDDVDWDKSSSDDSDWDD</sequence>
<dbReference type="STRING" id="1094619.G5A2J9"/>
<evidence type="ECO:0000256" key="1">
    <source>
        <dbReference type="SAM" id="MobiDB-lite"/>
    </source>
</evidence>
<dbReference type="KEGG" id="psoj:PHYSODRAFT_305260"/>
<dbReference type="SMART" id="SM00456">
    <property type="entry name" value="WW"/>
    <property type="match status" value="1"/>
</dbReference>
<dbReference type="CDD" id="cd00201">
    <property type="entry name" value="WW"/>
    <property type="match status" value="1"/>
</dbReference>
<dbReference type="Pfam" id="PF00397">
    <property type="entry name" value="WW"/>
    <property type="match status" value="1"/>
</dbReference>
<protein>
    <recommendedName>
        <fullName evidence="2">WW domain-containing protein</fullName>
    </recommendedName>
</protein>
<name>G5A2J9_PHYSP</name>
<evidence type="ECO:0000313" key="4">
    <source>
        <dbReference type="Proteomes" id="UP000002640"/>
    </source>
</evidence>
<feature type="domain" description="WW" evidence="2">
    <location>
        <begin position="39"/>
        <end position="66"/>
    </location>
</feature>